<name>A0A3D8S284_9HELO</name>
<dbReference type="Gene3D" id="2.115.10.20">
    <property type="entry name" value="Glycosyl hydrolase domain, family 43"/>
    <property type="match status" value="1"/>
</dbReference>
<keyword evidence="9" id="KW-1185">Reference proteome</keyword>
<feature type="signal peptide" evidence="7">
    <location>
        <begin position="1"/>
        <end position="17"/>
    </location>
</feature>
<sequence>MAARLAILGLLATLTAASPLTQPLSRRQNEAALITKNFPDPGLVIGKDGKYHAYATNNGSANIPTAIADSVSGPWSVVGNALPTTGAWSNGANVWAPDVLQVADGSFVLYYTAEVVGGNGHHCVGTATSSVAIGPFTPQDSVLACPLSQGGAIDPAGFIDADGTNWVVYKIDGNSIGNGGTCDNTVAPIVSTPIMLQQMAADGITAIGDPVQILDRGDADGPLVEAPSLVRTSDGIYVLFFSSNCFSTTLYDVSYATASSVKGPYTKSSKPLLVTGDYGLQAPGGATVAKDASAIIFHANCPAGRCMFERAITISGTTVTT</sequence>
<keyword evidence="3 6" id="KW-0326">Glycosidase</keyword>
<dbReference type="OrthoDB" id="3879658at2759"/>
<evidence type="ECO:0000256" key="3">
    <source>
        <dbReference type="ARBA" id="ARBA00023295"/>
    </source>
</evidence>
<evidence type="ECO:0000256" key="7">
    <source>
        <dbReference type="SAM" id="SignalP"/>
    </source>
</evidence>
<keyword evidence="7" id="KW-0732">Signal</keyword>
<gene>
    <name evidence="8" type="ORF">BP5796_05111</name>
</gene>
<dbReference type="Pfam" id="PF04616">
    <property type="entry name" value="Glyco_hydro_43"/>
    <property type="match status" value="1"/>
</dbReference>
<organism evidence="8 9">
    <name type="scientific">Coleophoma crateriformis</name>
    <dbReference type="NCBI Taxonomy" id="565419"/>
    <lineage>
        <taxon>Eukaryota</taxon>
        <taxon>Fungi</taxon>
        <taxon>Dikarya</taxon>
        <taxon>Ascomycota</taxon>
        <taxon>Pezizomycotina</taxon>
        <taxon>Leotiomycetes</taxon>
        <taxon>Helotiales</taxon>
        <taxon>Dermateaceae</taxon>
        <taxon>Coleophoma</taxon>
    </lineage>
</organism>
<accession>A0A3D8S284</accession>
<keyword evidence="2 6" id="KW-0378">Hydrolase</keyword>
<evidence type="ECO:0000256" key="6">
    <source>
        <dbReference type="RuleBase" id="RU361187"/>
    </source>
</evidence>
<protein>
    <submittedName>
        <fullName evidence="8">Arabinanase</fullName>
    </submittedName>
</protein>
<dbReference type="SUPFAM" id="SSF75005">
    <property type="entry name" value="Arabinanase/levansucrase/invertase"/>
    <property type="match status" value="1"/>
</dbReference>
<dbReference type="EMBL" id="PDLN01000007">
    <property type="protein sequence ID" value="RDW80413.1"/>
    <property type="molecule type" value="Genomic_DNA"/>
</dbReference>
<dbReference type="Proteomes" id="UP000256328">
    <property type="component" value="Unassembled WGS sequence"/>
</dbReference>
<dbReference type="GO" id="GO:0004553">
    <property type="term" value="F:hydrolase activity, hydrolyzing O-glycosyl compounds"/>
    <property type="evidence" value="ECO:0007669"/>
    <property type="project" value="InterPro"/>
</dbReference>
<dbReference type="GO" id="GO:0005975">
    <property type="term" value="P:carbohydrate metabolic process"/>
    <property type="evidence" value="ECO:0007669"/>
    <property type="project" value="InterPro"/>
</dbReference>
<comment type="similarity">
    <text evidence="1 6">Belongs to the glycosyl hydrolase 43 family.</text>
</comment>
<evidence type="ECO:0000313" key="8">
    <source>
        <dbReference type="EMBL" id="RDW80413.1"/>
    </source>
</evidence>
<reference evidence="8 9" key="1">
    <citation type="journal article" date="2018" name="IMA Fungus">
        <title>IMA Genome-F 9: Draft genome sequence of Annulohypoxylon stygium, Aspergillus mulundensis, Berkeleyomyces basicola (syn. Thielaviopsis basicola), Ceratocystis smalleyi, two Cercospora beticola strains, Coleophoma cylindrospora, Fusarium fracticaudum, Phialophora cf. hyalina, and Morchella septimelata.</title>
        <authorList>
            <person name="Wingfield B.D."/>
            <person name="Bills G.F."/>
            <person name="Dong Y."/>
            <person name="Huang W."/>
            <person name="Nel W.J."/>
            <person name="Swalarsk-Parry B.S."/>
            <person name="Vaghefi N."/>
            <person name="Wilken P.M."/>
            <person name="An Z."/>
            <person name="de Beer Z.W."/>
            <person name="De Vos L."/>
            <person name="Chen L."/>
            <person name="Duong T.A."/>
            <person name="Gao Y."/>
            <person name="Hammerbacher A."/>
            <person name="Kikkert J.R."/>
            <person name="Li Y."/>
            <person name="Li H."/>
            <person name="Li K."/>
            <person name="Li Q."/>
            <person name="Liu X."/>
            <person name="Ma X."/>
            <person name="Naidoo K."/>
            <person name="Pethybridge S.J."/>
            <person name="Sun J."/>
            <person name="Steenkamp E.T."/>
            <person name="van der Nest M.A."/>
            <person name="van Wyk S."/>
            <person name="Wingfield M.J."/>
            <person name="Xiong C."/>
            <person name="Yue Q."/>
            <person name="Zhang X."/>
        </authorList>
    </citation>
    <scope>NUCLEOTIDE SEQUENCE [LARGE SCALE GENOMIC DNA]</scope>
    <source>
        <strain evidence="8 9">BP5796</strain>
    </source>
</reference>
<dbReference type="PANTHER" id="PTHR42812:SF5">
    <property type="entry name" value="ENDO-ARABINASE"/>
    <property type="match status" value="1"/>
</dbReference>
<dbReference type="InterPro" id="IPR006710">
    <property type="entry name" value="Glyco_hydro_43"/>
</dbReference>
<evidence type="ECO:0000256" key="5">
    <source>
        <dbReference type="PIRSR" id="PIRSR606710-2"/>
    </source>
</evidence>
<feature type="chain" id="PRO_5017615398" evidence="7">
    <location>
        <begin position="18"/>
        <end position="321"/>
    </location>
</feature>
<dbReference type="AlphaFoldDB" id="A0A3D8S284"/>
<feature type="active site" description="Proton acceptor" evidence="4">
    <location>
        <position position="40"/>
    </location>
</feature>
<feature type="site" description="Important for catalytic activity, responsible for pKa modulation of the active site Glu and correct orientation of both the proton donor and substrate" evidence="5">
    <location>
        <position position="154"/>
    </location>
</feature>
<evidence type="ECO:0000256" key="2">
    <source>
        <dbReference type="ARBA" id="ARBA00022801"/>
    </source>
</evidence>
<dbReference type="CDD" id="cd08999">
    <property type="entry name" value="GH43_ABN-like"/>
    <property type="match status" value="1"/>
</dbReference>
<dbReference type="InterPro" id="IPR051795">
    <property type="entry name" value="Glycosyl_Hydrlase_43"/>
</dbReference>
<feature type="active site" description="Proton donor" evidence="4">
    <location>
        <position position="225"/>
    </location>
</feature>
<proteinExistence type="inferred from homology"/>
<evidence type="ECO:0000256" key="1">
    <source>
        <dbReference type="ARBA" id="ARBA00009865"/>
    </source>
</evidence>
<dbReference type="PANTHER" id="PTHR42812">
    <property type="entry name" value="BETA-XYLOSIDASE"/>
    <property type="match status" value="1"/>
</dbReference>
<comment type="caution">
    <text evidence="8">The sequence shown here is derived from an EMBL/GenBank/DDBJ whole genome shotgun (WGS) entry which is preliminary data.</text>
</comment>
<dbReference type="InterPro" id="IPR023296">
    <property type="entry name" value="Glyco_hydro_beta-prop_sf"/>
</dbReference>
<evidence type="ECO:0000313" key="9">
    <source>
        <dbReference type="Proteomes" id="UP000256328"/>
    </source>
</evidence>
<evidence type="ECO:0000256" key="4">
    <source>
        <dbReference type="PIRSR" id="PIRSR606710-1"/>
    </source>
</evidence>